<name>A0AAD9UGR7_RIDPI</name>
<gene>
    <name evidence="1" type="ORF">NP493_121g04014</name>
</gene>
<accession>A0AAD9UGR7</accession>
<proteinExistence type="predicted"/>
<comment type="caution">
    <text evidence="1">The sequence shown here is derived from an EMBL/GenBank/DDBJ whole genome shotgun (WGS) entry which is preliminary data.</text>
</comment>
<keyword evidence="2" id="KW-1185">Reference proteome</keyword>
<sequence length="92" mass="10300">MDNLNAFVRPARPDNSVKRQIQATNLARATDTGRVLLNHYQTTLNNITQTLANSSISKDNFLAAKQTALQWGKRNFRNKLHSSTLITVFSAV</sequence>
<organism evidence="1 2">
    <name type="scientific">Ridgeia piscesae</name>
    <name type="common">Tubeworm</name>
    <dbReference type="NCBI Taxonomy" id="27915"/>
    <lineage>
        <taxon>Eukaryota</taxon>
        <taxon>Metazoa</taxon>
        <taxon>Spiralia</taxon>
        <taxon>Lophotrochozoa</taxon>
        <taxon>Annelida</taxon>
        <taxon>Polychaeta</taxon>
        <taxon>Sedentaria</taxon>
        <taxon>Canalipalpata</taxon>
        <taxon>Sabellida</taxon>
        <taxon>Siboglinidae</taxon>
        <taxon>Ridgeia</taxon>
    </lineage>
</organism>
<reference evidence="1" key="1">
    <citation type="journal article" date="2023" name="Mol. Biol. Evol.">
        <title>Third-Generation Sequencing Reveals the Adaptive Role of the Epigenome in Three Deep-Sea Polychaetes.</title>
        <authorList>
            <person name="Perez M."/>
            <person name="Aroh O."/>
            <person name="Sun Y."/>
            <person name="Lan Y."/>
            <person name="Juniper S.K."/>
            <person name="Young C.R."/>
            <person name="Angers B."/>
            <person name="Qian P.Y."/>
        </authorList>
    </citation>
    <scope>NUCLEOTIDE SEQUENCE</scope>
    <source>
        <strain evidence="1">R07B-5</strain>
    </source>
</reference>
<evidence type="ECO:0000313" key="1">
    <source>
        <dbReference type="EMBL" id="KAK2188794.1"/>
    </source>
</evidence>
<dbReference type="EMBL" id="JAODUO010000122">
    <property type="protein sequence ID" value="KAK2188794.1"/>
    <property type="molecule type" value="Genomic_DNA"/>
</dbReference>
<dbReference type="AlphaFoldDB" id="A0AAD9UGR7"/>
<protein>
    <submittedName>
        <fullName evidence="1">Uncharacterized protein</fullName>
    </submittedName>
</protein>
<evidence type="ECO:0000313" key="2">
    <source>
        <dbReference type="Proteomes" id="UP001209878"/>
    </source>
</evidence>
<dbReference type="Proteomes" id="UP001209878">
    <property type="component" value="Unassembled WGS sequence"/>
</dbReference>